<evidence type="ECO:0000256" key="1">
    <source>
        <dbReference type="SAM" id="MobiDB-lite"/>
    </source>
</evidence>
<dbReference type="Pfam" id="PF06258">
    <property type="entry name" value="Mito_fiss_Elm1"/>
    <property type="match status" value="1"/>
</dbReference>
<feature type="region of interest" description="Disordered" evidence="1">
    <location>
        <begin position="1"/>
        <end position="29"/>
    </location>
</feature>
<dbReference type="OrthoDB" id="272235at2"/>
<proteinExistence type="predicted"/>
<evidence type="ECO:0000313" key="3">
    <source>
        <dbReference type="Proteomes" id="UP000325797"/>
    </source>
</evidence>
<dbReference type="EMBL" id="CP042582">
    <property type="protein sequence ID" value="QEX20443.1"/>
    <property type="molecule type" value="Genomic_DNA"/>
</dbReference>
<dbReference type="RefSeq" id="WP_151114675.1">
    <property type="nucleotide sequence ID" value="NZ_CP042582.1"/>
</dbReference>
<dbReference type="InterPro" id="IPR009367">
    <property type="entry name" value="Elm1-like"/>
</dbReference>
<accession>A0A5J6MT10</accession>
<keyword evidence="3" id="KW-1185">Reference proteome</keyword>
<sequence length="392" mass="42995">MSRSPTAPLPAPNATMPPQDFESRASTPAELSQTPVVWLLLSDKTGDNAQLQVVADALPWPSLAKRVQVRPEYADAKPRVAASVHHIDPARSDPLEAPWPDLVITIGRRMSMVALWIKEQSQGRTRIALIGPPKRMLDRFDLAVASVQYRLAPRPNLLRINFPLQRIDKAAIAAEAEAWRQELAPLPRPLIAVMVGGRTKAVRFDAEVARQLATGIAEMAARENGTLIVTTSRRTPDAVIAVLETMLPPGSILHRWTPGGGRNPYRALLGLADRFVVTSDSVSMLMEIGRLGKPLAIYPLPLSSWLGGGFLAVGLQKILPLRLARKLRRLIAEIGARAGAVGHDRDLTAIHRLMIKEGHAVWFGDPFPRQNRPLPDELAPVAARIRELMKKG</sequence>
<dbReference type="Proteomes" id="UP000325797">
    <property type="component" value="Chromosome"/>
</dbReference>
<dbReference type="PANTHER" id="PTHR33986:SF15">
    <property type="entry name" value="MITOCHONDRIAL FISSION PROTEIN ELM1"/>
    <property type="match status" value="1"/>
</dbReference>
<dbReference type="SUPFAM" id="SSF53756">
    <property type="entry name" value="UDP-Glycosyltransferase/glycogen phosphorylase"/>
    <property type="match status" value="1"/>
</dbReference>
<dbReference type="PANTHER" id="PTHR33986">
    <property type="entry name" value="OS02G0535700 PROTEIN"/>
    <property type="match status" value="1"/>
</dbReference>
<gene>
    <name evidence="2" type="ORF">FRZ61_03600</name>
</gene>
<organism evidence="2 3">
    <name type="scientific">Hypericibacter adhaerens</name>
    <dbReference type="NCBI Taxonomy" id="2602016"/>
    <lineage>
        <taxon>Bacteria</taxon>
        <taxon>Pseudomonadati</taxon>
        <taxon>Pseudomonadota</taxon>
        <taxon>Alphaproteobacteria</taxon>
        <taxon>Rhodospirillales</taxon>
        <taxon>Dongiaceae</taxon>
        <taxon>Hypericibacter</taxon>
    </lineage>
</organism>
<protein>
    <recommendedName>
        <fullName evidence="4">Nucleoside-diphosphate sugar epimerase</fullName>
    </recommendedName>
</protein>
<evidence type="ECO:0000313" key="2">
    <source>
        <dbReference type="EMBL" id="QEX20443.1"/>
    </source>
</evidence>
<name>A0A5J6MT10_9PROT</name>
<evidence type="ECO:0008006" key="4">
    <source>
        <dbReference type="Google" id="ProtNLM"/>
    </source>
</evidence>
<dbReference type="AlphaFoldDB" id="A0A5J6MT10"/>
<reference evidence="2 3" key="1">
    <citation type="submission" date="2019-08" db="EMBL/GenBank/DDBJ databases">
        <title>Hyperibacter terrae gen. nov., sp. nov. and Hyperibacter viscosus sp. nov., two new members in the family Rhodospirillaceae isolated from the rhizosphere of Hypericum perforatum.</title>
        <authorList>
            <person name="Noviana Z."/>
        </authorList>
    </citation>
    <scope>NUCLEOTIDE SEQUENCE [LARGE SCALE GENOMIC DNA]</scope>
    <source>
        <strain evidence="2 3">R5959</strain>
    </source>
</reference>
<dbReference type="KEGG" id="hadh:FRZ61_03600"/>